<dbReference type="EMBL" id="AWTN01000090">
    <property type="protein sequence ID" value="KGG92053.1"/>
    <property type="molecule type" value="Genomic_DNA"/>
</dbReference>
<reference evidence="8 9" key="1">
    <citation type="submission" date="2013-09" db="EMBL/GenBank/DDBJ databases">
        <title>High correlation between genotypes and phenotypes of environmental bacteria Comamonas testosteroni strains.</title>
        <authorList>
            <person name="Liu L."/>
            <person name="Zhu W."/>
            <person name="Xia X."/>
            <person name="Xu B."/>
            <person name="Luo M."/>
            <person name="Wang G."/>
        </authorList>
    </citation>
    <scope>NUCLEOTIDE SEQUENCE [LARGE SCALE GENOMIC DNA]</scope>
    <source>
        <strain evidence="8 9">JL14</strain>
    </source>
</reference>
<dbReference type="RefSeq" id="WP_034379556.1">
    <property type="nucleotide sequence ID" value="NZ_AWTN01000090.1"/>
</dbReference>
<feature type="region of interest" description="Disordered" evidence="5">
    <location>
        <begin position="301"/>
        <end position="320"/>
    </location>
</feature>
<protein>
    <submittedName>
        <fullName evidence="8">Acetyl-CoA acetyltransferase</fullName>
    </submittedName>
</protein>
<sequence>MPSKTPIIAWARSPVAPLGSALAQLSPHELGRPLLLSLLQQSGLPAHAADAVVVGNALGAGGNPARMLALASGLPDGCAAHTIDTQCCSGLDAVAMAVGLLQSGQAEVVIAGGIEAWSRAPIRQTRPQLPGEQPQSYERPPFAPDPERDPDMLQSAADYALAHGFSRSRQEQYALLSHSRALAAQAQLAPEIVPMAGLEADAYPRALQPARAARMPTLARGSCEGASADDIAAHALSPLTVSAKADGAALILLATPEACARWNLQPRAQWLASASVGAAPETPLLAAIAAAQMVLARGSHALAGPHQSPSPSPSPSPLPLPLPLPARELSAIELHDAFAVQGLAFCAAMGLTPEQINSAGGGLARGHPIGASGAIALVRCLAQLEYQAQSSTPKAALGLAAIAGAGGIGAATLVQWLQAAP</sequence>
<evidence type="ECO:0000256" key="3">
    <source>
        <dbReference type="ARBA" id="ARBA00023315"/>
    </source>
</evidence>
<dbReference type="InterPro" id="IPR016039">
    <property type="entry name" value="Thiolase-like"/>
</dbReference>
<evidence type="ECO:0000259" key="6">
    <source>
        <dbReference type="Pfam" id="PF00108"/>
    </source>
</evidence>
<evidence type="ECO:0000256" key="2">
    <source>
        <dbReference type="ARBA" id="ARBA00022679"/>
    </source>
</evidence>
<evidence type="ECO:0000256" key="4">
    <source>
        <dbReference type="RuleBase" id="RU003557"/>
    </source>
</evidence>
<dbReference type="Gene3D" id="3.40.47.10">
    <property type="match status" value="2"/>
</dbReference>
<dbReference type="PANTHER" id="PTHR18919:SF107">
    <property type="entry name" value="ACETYL-COA ACETYLTRANSFERASE, CYTOSOLIC"/>
    <property type="match status" value="1"/>
</dbReference>
<comment type="similarity">
    <text evidence="1 4">Belongs to the thiolase-like superfamily. Thiolase family.</text>
</comment>
<proteinExistence type="inferred from homology"/>
<dbReference type="Pfam" id="PF00108">
    <property type="entry name" value="Thiolase_N"/>
    <property type="match status" value="1"/>
</dbReference>
<name>A0A0E3C2A8_9BURK</name>
<dbReference type="SUPFAM" id="SSF53901">
    <property type="entry name" value="Thiolase-like"/>
    <property type="match status" value="2"/>
</dbReference>
<feature type="domain" description="Thiolase C-terminal" evidence="7">
    <location>
        <begin position="327"/>
        <end position="415"/>
    </location>
</feature>
<feature type="compositionally biased region" description="Pro residues" evidence="5">
    <location>
        <begin position="308"/>
        <end position="320"/>
    </location>
</feature>
<dbReference type="PANTHER" id="PTHR18919">
    <property type="entry name" value="ACETYL-COA C-ACYLTRANSFERASE"/>
    <property type="match status" value="1"/>
</dbReference>
<keyword evidence="2 4" id="KW-0808">Transferase</keyword>
<dbReference type="GO" id="GO:0003988">
    <property type="term" value="F:acetyl-CoA C-acyltransferase activity"/>
    <property type="evidence" value="ECO:0007669"/>
    <property type="project" value="UniProtKB-ARBA"/>
</dbReference>
<evidence type="ECO:0000256" key="1">
    <source>
        <dbReference type="ARBA" id="ARBA00010982"/>
    </source>
</evidence>
<keyword evidence="3 4" id="KW-0012">Acyltransferase</keyword>
<dbReference type="PIRSF" id="PIRSF000429">
    <property type="entry name" value="Ac-CoA_Ac_transf"/>
    <property type="match status" value="1"/>
</dbReference>
<accession>A0A0E3C2A8</accession>
<dbReference type="PROSITE" id="PS00737">
    <property type="entry name" value="THIOLASE_2"/>
    <property type="match status" value="1"/>
</dbReference>
<evidence type="ECO:0000313" key="8">
    <source>
        <dbReference type="EMBL" id="KGG92053.1"/>
    </source>
</evidence>
<feature type="domain" description="Thiolase N-terminal" evidence="6">
    <location>
        <begin position="7"/>
        <end position="201"/>
    </location>
</feature>
<comment type="caution">
    <text evidence="8">The sequence shown here is derived from an EMBL/GenBank/DDBJ whole genome shotgun (WGS) entry which is preliminary data.</text>
</comment>
<gene>
    <name evidence="8" type="ORF">P245_12850</name>
</gene>
<feature type="region of interest" description="Disordered" evidence="5">
    <location>
        <begin position="121"/>
        <end position="150"/>
    </location>
</feature>
<organism evidence="8 9">
    <name type="scientific">Comamonas thiooxydans</name>
    <dbReference type="NCBI Taxonomy" id="363952"/>
    <lineage>
        <taxon>Bacteria</taxon>
        <taxon>Pseudomonadati</taxon>
        <taxon>Pseudomonadota</taxon>
        <taxon>Betaproteobacteria</taxon>
        <taxon>Burkholderiales</taxon>
        <taxon>Comamonadaceae</taxon>
        <taxon>Comamonas</taxon>
    </lineage>
</organism>
<evidence type="ECO:0000313" key="9">
    <source>
        <dbReference type="Proteomes" id="UP000029567"/>
    </source>
</evidence>
<dbReference type="InterPro" id="IPR002155">
    <property type="entry name" value="Thiolase"/>
</dbReference>
<dbReference type="AlphaFoldDB" id="A0A0E3C2A8"/>
<evidence type="ECO:0000256" key="5">
    <source>
        <dbReference type="SAM" id="MobiDB-lite"/>
    </source>
</evidence>
<dbReference type="InterPro" id="IPR020617">
    <property type="entry name" value="Thiolase_C"/>
</dbReference>
<dbReference type="InterPro" id="IPR020613">
    <property type="entry name" value="Thiolase_CS"/>
</dbReference>
<evidence type="ECO:0000259" key="7">
    <source>
        <dbReference type="Pfam" id="PF02803"/>
    </source>
</evidence>
<dbReference type="Proteomes" id="UP000029567">
    <property type="component" value="Unassembled WGS sequence"/>
</dbReference>
<dbReference type="InterPro" id="IPR020616">
    <property type="entry name" value="Thiolase_N"/>
</dbReference>
<dbReference type="Pfam" id="PF02803">
    <property type="entry name" value="Thiolase_C"/>
    <property type="match status" value="1"/>
</dbReference>